<dbReference type="InterPro" id="IPR011528">
    <property type="entry name" value="NERD"/>
</dbReference>
<sequence>MKKRRKPRELIMYEYLLRRKSLSHEEMRKYRTLKKGYEGELLFDRYIESLPGDFIFLHDLWLSYRNRAFQIDHILIINNTLYLYEIKNFPGEYYYENEKLYFETGKEVDDPLTQLKRNESLLRQLLYSLGYQIPLQAVVVFVNPPECTLYQAPRTSKILLPTQLKQYFQHLQTSTAIDPIFHKLEEKFESIRLEKSPYEQLPSYNYNDIKKVSHVNLAITF</sequence>
<dbReference type="Proteomes" id="UP000019102">
    <property type="component" value="Unassembled WGS sequence"/>
</dbReference>
<keyword evidence="3" id="KW-1185">Reference proteome</keyword>
<dbReference type="Pfam" id="PF08378">
    <property type="entry name" value="NERD"/>
    <property type="match status" value="1"/>
</dbReference>
<dbReference type="eggNOG" id="ENOG50349Z3">
    <property type="taxonomic scope" value="Bacteria"/>
</dbReference>
<organism evidence="2 3">
    <name type="scientific">Gracilibacillus boraciitolerans JCM 21714</name>
    <dbReference type="NCBI Taxonomy" id="1298598"/>
    <lineage>
        <taxon>Bacteria</taxon>
        <taxon>Bacillati</taxon>
        <taxon>Bacillota</taxon>
        <taxon>Bacilli</taxon>
        <taxon>Bacillales</taxon>
        <taxon>Bacillaceae</taxon>
        <taxon>Gracilibacillus</taxon>
    </lineage>
</organism>
<dbReference type="AlphaFoldDB" id="W4VGG7"/>
<dbReference type="EMBL" id="BAVS01000004">
    <property type="protein sequence ID" value="GAE92307.1"/>
    <property type="molecule type" value="Genomic_DNA"/>
</dbReference>
<reference evidence="2 3" key="1">
    <citation type="journal article" date="2014" name="Genome Announc.">
        <title>Draft Genome Sequence of the Boron-Tolerant and Moderately Halotolerant Bacterium Gracilibacillus boraciitolerans JCM 21714T.</title>
        <authorList>
            <person name="Ahmed I."/>
            <person name="Oshima K."/>
            <person name="Suda W."/>
            <person name="Kitamura K."/>
            <person name="Iida T."/>
            <person name="Ohmori Y."/>
            <person name="Fujiwara T."/>
            <person name="Hattori M."/>
            <person name="Ohkuma M."/>
        </authorList>
    </citation>
    <scope>NUCLEOTIDE SEQUENCE [LARGE SCALE GENOMIC DNA]</scope>
    <source>
        <strain evidence="2 3">JCM 21714</strain>
    </source>
</reference>
<evidence type="ECO:0000259" key="1">
    <source>
        <dbReference type="PROSITE" id="PS50965"/>
    </source>
</evidence>
<comment type="caution">
    <text evidence="2">The sequence shown here is derived from an EMBL/GenBank/DDBJ whole genome shotgun (WGS) entry which is preliminary data.</text>
</comment>
<name>W4VGG7_9BACI</name>
<proteinExistence type="predicted"/>
<feature type="domain" description="NERD" evidence="1">
    <location>
        <begin position="35"/>
        <end position="145"/>
    </location>
</feature>
<protein>
    <recommendedName>
        <fullName evidence="1">NERD domain-containing protein</fullName>
    </recommendedName>
</protein>
<gene>
    <name evidence="2" type="ORF">JCM21714_1296</name>
</gene>
<accession>W4VGG7</accession>
<dbReference type="RefSeq" id="WP_235182620.1">
    <property type="nucleotide sequence ID" value="NZ_BAVS01000004.1"/>
</dbReference>
<evidence type="ECO:0000313" key="2">
    <source>
        <dbReference type="EMBL" id="GAE92307.1"/>
    </source>
</evidence>
<dbReference type="STRING" id="1298598.JCM21714_1296"/>
<evidence type="ECO:0000313" key="3">
    <source>
        <dbReference type="Proteomes" id="UP000019102"/>
    </source>
</evidence>
<dbReference type="PROSITE" id="PS50965">
    <property type="entry name" value="NERD"/>
    <property type="match status" value="1"/>
</dbReference>